<comment type="caution">
    <text evidence="3">The sequence shown here is derived from an EMBL/GenBank/DDBJ whole genome shotgun (WGS) entry which is preliminary data.</text>
</comment>
<dbReference type="PANTHER" id="PTHR43465">
    <property type="entry name" value="DUF1680 DOMAIN PROTEIN (AFU_ORTHOLOGUE AFUA_1G08910)"/>
    <property type="match status" value="1"/>
</dbReference>
<dbReference type="PANTHER" id="PTHR43465:SF2">
    <property type="entry name" value="DUF1680 DOMAIN PROTEIN (AFU_ORTHOLOGUE AFUA_1G08910)"/>
    <property type="match status" value="1"/>
</dbReference>
<evidence type="ECO:0000259" key="2">
    <source>
        <dbReference type="Pfam" id="PF20736"/>
    </source>
</evidence>
<feature type="domain" description="Non-reducing end beta-L-arabinofuranosidase-like GH127 catalytic" evidence="1">
    <location>
        <begin position="67"/>
        <end position="380"/>
    </location>
</feature>
<feature type="domain" description="Non-reducing end beta-L-arabinofuranosidase-like GH127 middle" evidence="2">
    <location>
        <begin position="396"/>
        <end position="488"/>
    </location>
</feature>
<dbReference type="InterPro" id="IPR049046">
    <property type="entry name" value="Beta-AFase-like_GH127_middle"/>
</dbReference>
<evidence type="ECO:0000313" key="4">
    <source>
        <dbReference type="Proteomes" id="UP001157114"/>
    </source>
</evidence>
<dbReference type="EMBL" id="BSSQ01000001">
    <property type="protein sequence ID" value="GLX66078.1"/>
    <property type="molecule type" value="Genomic_DNA"/>
</dbReference>
<gene>
    <name evidence="3" type="ORF">MU1_04220</name>
</gene>
<organism evidence="3 4">
    <name type="scientific">Paenibacillus glycanilyticus</name>
    <dbReference type="NCBI Taxonomy" id="126569"/>
    <lineage>
        <taxon>Bacteria</taxon>
        <taxon>Bacillati</taxon>
        <taxon>Bacillota</taxon>
        <taxon>Bacilli</taxon>
        <taxon>Bacillales</taxon>
        <taxon>Paenibacillaceae</taxon>
        <taxon>Paenibacillus</taxon>
    </lineage>
</organism>
<dbReference type="Pfam" id="PF20736">
    <property type="entry name" value="Glyco_hydro127M"/>
    <property type="match status" value="1"/>
</dbReference>
<reference evidence="3 4" key="1">
    <citation type="submission" date="2023-03" db="EMBL/GenBank/DDBJ databases">
        <title>Draft genome sequence of the bacteria which degrade cell wall of Tricholomamatutake.</title>
        <authorList>
            <person name="Konishi Y."/>
            <person name="Fukuta Y."/>
            <person name="Shirasaka N."/>
        </authorList>
    </citation>
    <scope>NUCLEOTIDE SEQUENCE [LARGE SCALE GENOMIC DNA]</scope>
    <source>
        <strain evidence="4">mu1</strain>
    </source>
</reference>
<dbReference type="InterPro" id="IPR049174">
    <property type="entry name" value="Beta-AFase-like"/>
</dbReference>
<sequence length="631" mass="71473">MKEGLAMNNAWEALPLGSIRAEGWLYNQLRIQADGLTGHLEEHWADVGPDNGWIGGNGESWERGPYYVDGLLPLAYILNDENLIAKANRWVEWALNSQQENGMFGPARITTVNTDIDKEQDWWHYMIMLKVFMQYEEATGDPRVIPFLTKFMDYVLGQIESQPLRGWAQARGAEILLCLVWLYNRTQNEDLLKLASIVKEQTTDWTDIFYDFPFWRKVEQWDWRTHVVNVAMGLKTPGVIFELTGDSLDQEAVYRGIESLMTYHGQAHGMFSGDEWLSGTSPSQGVELCAVVEYMFTLEQLTRIFGDGKFADVLEKVAFNVLPATISADWTSHQYDQQVNQIVCNVAPRAWSNGPYANVFGLEPNFGCCTANMHQGWPKFVSHLWMKDKEGGLAAVSYAPCHVRTEVAGGVQAELRVSGEYPFRERVSMELQLDRPAGFAMRLRIPGWCKSPVIKVNGAEMPIEIEHGYTAINREWQAGDQIELSLPMEVQTVSRNLFAVSVERGPLVYALPVEENWQLLRKRERFNDYELYPASQWKYGLLADTSFKAVVSEGELPYQPFLASESPVKLEAQGKLVPDWRMEGNNAGTPPLAPNTDDQPVTDLVLVPYGGAKLRIGEFPLIGERKTARNR</sequence>
<dbReference type="SUPFAM" id="SSF48208">
    <property type="entry name" value="Six-hairpin glycosidases"/>
    <property type="match status" value="1"/>
</dbReference>
<proteinExistence type="predicted"/>
<protein>
    <recommendedName>
        <fullName evidence="5">DUF1680 family protein</fullName>
    </recommendedName>
</protein>
<name>A0ABQ6GA05_9BACL</name>
<keyword evidence="4" id="KW-1185">Reference proteome</keyword>
<dbReference type="Pfam" id="PF07944">
    <property type="entry name" value="Beta-AFase-like_GH127_cat"/>
    <property type="match status" value="1"/>
</dbReference>
<evidence type="ECO:0008006" key="5">
    <source>
        <dbReference type="Google" id="ProtNLM"/>
    </source>
</evidence>
<evidence type="ECO:0000313" key="3">
    <source>
        <dbReference type="EMBL" id="GLX66078.1"/>
    </source>
</evidence>
<dbReference type="InterPro" id="IPR008928">
    <property type="entry name" value="6-hairpin_glycosidase_sf"/>
</dbReference>
<evidence type="ECO:0000259" key="1">
    <source>
        <dbReference type="Pfam" id="PF07944"/>
    </source>
</evidence>
<dbReference type="InterPro" id="IPR012878">
    <property type="entry name" value="Beta-AFase-like_GH127_cat"/>
</dbReference>
<accession>A0ABQ6GA05</accession>
<dbReference type="Proteomes" id="UP001157114">
    <property type="component" value="Unassembled WGS sequence"/>
</dbReference>